<dbReference type="RefSeq" id="XP_005704599.1">
    <property type="nucleotide sequence ID" value="XM_005704542.1"/>
</dbReference>
<gene>
    <name evidence="1" type="ORF">Gasu_44160</name>
</gene>
<dbReference type="AlphaFoldDB" id="M2XXB0"/>
<name>M2XXB0_GALSU</name>
<dbReference type="EMBL" id="KB454524">
    <property type="protein sequence ID" value="EME28079.1"/>
    <property type="molecule type" value="Genomic_DNA"/>
</dbReference>
<organism evidence="1 2">
    <name type="scientific">Galdieria sulphuraria</name>
    <name type="common">Red alga</name>
    <dbReference type="NCBI Taxonomy" id="130081"/>
    <lineage>
        <taxon>Eukaryota</taxon>
        <taxon>Rhodophyta</taxon>
        <taxon>Bangiophyceae</taxon>
        <taxon>Galdieriales</taxon>
        <taxon>Galdieriaceae</taxon>
        <taxon>Galdieria</taxon>
    </lineage>
</organism>
<protein>
    <submittedName>
        <fullName evidence="1">Uncharacterized protein</fullName>
    </submittedName>
</protein>
<dbReference type="Gramene" id="EME28079">
    <property type="protein sequence ID" value="EME28079"/>
    <property type="gene ID" value="Gasu_44160"/>
</dbReference>
<proteinExistence type="predicted"/>
<dbReference type="GeneID" id="17086946"/>
<evidence type="ECO:0000313" key="2">
    <source>
        <dbReference type="Proteomes" id="UP000030680"/>
    </source>
</evidence>
<dbReference type="OrthoDB" id="10418151at2759"/>
<keyword evidence="2" id="KW-1185">Reference proteome</keyword>
<evidence type="ECO:0000313" key="1">
    <source>
        <dbReference type="EMBL" id="EME28079.1"/>
    </source>
</evidence>
<sequence length="203" mass="23406">MFRCCFSIFYSQSRKENIILDQRGQLNSNSDTFNQSSSHDRTRFQTTAPYFPDTLEERKLGNVHTSDSDESVHIVQSYISKDGSLTATVKPYKLSSQDLELCASYLSHLNATPKSFQDDKSEEESCEEYGPGLDALRRICSEPTGKGTTDDSFLIRYRKWSERRSLRLVNHQENEHNEEEEEAALRRMKGSVLRAHSSMTFHF</sequence>
<accession>M2XXB0</accession>
<dbReference type="KEGG" id="gsl:Gasu_44160"/>
<reference evidence="2" key="1">
    <citation type="journal article" date="2013" name="Science">
        <title>Gene transfer from bacteria and archaea facilitated evolution of an extremophilic eukaryote.</title>
        <authorList>
            <person name="Schonknecht G."/>
            <person name="Chen W.H."/>
            <person name="Ternes C.M."/>
            <person name="Barbier G.G."/>
            <person name="Shrestha R.P."/>
            <person name="Stanke M."/>
            <person name="Brautigam A."/>
            <person name="Baker B.J."/>
            <person name="Banfield J.F."/>
            <person name="Garavito R.M."/>
            <person name="Carr K."/>
            <person name="Wilkerson C."/>
            <person name="Rensing S.A."/>
            <person name="Gagneul D."/>
            <person name="Dickenson N.E."/>
            <person name="Oesterhelt C."/>
            <person name="Lercher M.J."/>
            <person name="Weber A.P."/>
        </authorList>
    </citation>
    <scope>NUCLEOTIDE SEQUENCE [LARGE SCALE GENOMIC DNA]</scope>
    <source>
        <strain evidence="2">074W</strain>
    </source>
</reference>
<dbReference type="Proteomes" id="UP000030680">
    <property type="component" value="Unassembled WGS sequence"/>
</dbReference>